<dbReference type="AlphaFoldDB" id="A0A917YQT9"/>
<gene>
    <name evidence="1" type="ORF">GCM10010991_37850</name>
</gene>
<evidence type="ECO:0000313" key="2">
    <source>
        <dbReference type="Proteomes" id="UP000598196"/>
    </source>
</evidence>
<name>A0A917YQT9_9RHOB</name>
<evidence type="ECO:0000313" key="1">
    <source>
        <dbReference type="EMBL" id="GGO39288.1"/>
    </source>
</evidence>
<protein>
    <submittedName>
        <fullName evidence="1">Uncharacterized protein</fullName>
    </submittedName>
</protein>
<comment type="caution">
    <text evidence="1">The sequence shown here is derived from an EMBL/GenBank/DDBJ whole genome shotgun (WGS) entry which is preliminary data.</text>
</comment>
<proteinExistence type="predicted"/>
<organism evidence="1 2">
    <name type="scientific">Gemmobacter aquaticus</name>
    <dbReference type="NCBI Taxonomy" id="490185"/>
    <lineage>
        <taxon>Bacteria</taxon>
        <taxon>Pseudomonadati</taxon>
        <taxon>Pseudomonadota</taxon>
        <taxon>Alphaproteobacteria</taxon>
        <taxon>Rhodobacterales</taxon>
        <taxon>Paracoccaceae</taxon>
        <taxon>Gemmobacter</taxon>
    </lineage>
</organism>
<dbReference type="Proteomes" id="UP000598196">
    <property type="component" value="Unassembled WGS sequence"/>
</dbReference>
<accession>A0A917YQT9</accession>
<dbReference type="OrthoDB" id="7832706at2"/>
<dbReference type="EMBL" id="BMLP01000020">
    <property type="protein sequence ID" value="GGO39288.1"/>
    <property type="molecule type" value="Genomic_DNA"/>
</dbReference>
<keyword evidence="2" id="KW-1185">Reference proteome</keyword>
<reference evidence="1 2" key="1">
    <citation type="journal article" date="2014" name="Int. J. Syst. Evol. Microbiol.">
        <title>Complete genome sequence of Corynebacterium casei LMG S-19264T (=DSM 44701T), isolated from a smear-ripened cheese.</title>
        <authorList>
            <consortium name="US DOE Joint Genome Institute (JGI-PGF)"/>
            <person name="Walter F."/>
            <person name="Albersmeier A."/>
            <person name="Kalinowski J."/>
            <person name="Ruckert C."/>
        </authorList>
    </citation>
    <scope>NUCLEOTIDE SEQUENCE [LARGE SCALE GENOMIC DNA]</scope>
    <source>
        <strain evidence="1 2">CGMCC 1.7029</strain>
    </source>
</reference>
<sequence length="331" mass="36504">MPSPVMPHDQFLSIAGMPVPSIAAEIPERWQAAARAKGFRIAGRVVDRYHLALCCDACGELTRTKVFVLMNNQPTCAPCLARRQAEVARAAGLVLVARCPLNRHYAHYRAACGHEQRRQFGFVERVARGEVELRCDICLSARDAAEAAARGWQLVGPDPAGRLGYRLYRHAEGCGAEQVVARANMQTGRFTCHTCDEGWLTAPSSIYLLEFTLPNGTALVKLGFSRDAHSRLFHQILLDKTISARVVRVVPMPSGLVALRREKRLHGILAAELPQARVPIATFAGVLKVKTEIYWPVAAARIHALLDTEVARLANRRPRRSAARGTPRRTA</sequence>